<gene>
    <name evidence="5" type="ORF">H0264_16845</name>
</gene>
<dbReference type="GO" id="GO:0006950">
    <property type="term" value="P:response to stress"/>
    <property type="evidence" value="ECO:0007669"/>
    <property type="project" value="TreeGrafter"/>
</dbReference>
<dbReference type="GO" id="GO:0003677">
    <property type="term" value="F:DNA binding"/>
    <property type="evidence" value="ECO:0007669"/>
    <property type="project" value="UniProtKB-KW"/>
</dbReference>
<reference evidence="5 6" key="1">
    <citation type="submission" date="2020-07" db="EMBL/GenBank/DDBJ databases">
        <authorList>
            <person name="Zhuang K."/>
            <person name="Ran Y."/>
        </authorList>
    </citation>
    <scope>NUCLEOTIDE SEQUENCE [LARGE SCALE GENOMIC DNA]</scope>
    <source>
        <strain evidence="5 6">WCH-YHL-001</strain>
    </source>
</reference>
<protein>
    <submittedName>
        <fullName evidence="5">Winged helix-turn-helix transcriptional regulator</fullName>
    </submittedName>
</protein>
<keyword evidence="1" id="KW-0805">Transcription regulation</keyword>
<dbReference type="InterPro" id="IPR000835">
    <property type="entry name" value="HTH_MarR-typ"/>
</dbReference>
<keyword evidence="6" id="KW-1185">Reference proteome</keyword>
<evidence type="ECO:0000256" key="1">
    <source>
        <dbReference type="ARBA" id="ARBA00023015"/>
    </source>
</evidence>
<feature type="domain" description="HTH marR-type" evidence="4">
    <location>
        <begin position="1"/>
        <end position="129"/>
    </location>
</feature>
<evidence type="ECO:0000313" key="5">
    <source>
        <dbReference type="EMBL" id="QLY34450.1"/>
    </source>
</evidence>
<dbReference type="SUPFAM" id="SSF46785">
    <property type="entry name" value="Winged helix' DNA-binding domain"/>
    <property type="match status" value="1"/>
</dbReference>
<dbReference type="AlphaFoldDB" id="A0A7D6VPL9"/>
<dbReference type="InterPro" id="IPR023187">
    <property type="entry name" value="Tscrpt_reg_MarR-type_CS"/>
</dbReference>
<evidence type="ECO:0000259" key="4">
    <source>
        <dbReference type="PROSITE" id="PS50995"/>
    </source>
</evidence>
<dbReference type="PANTHER" id="PTHR33164">
    <property type="entry name" value="TRANSCRIPTIONAL REGULATOR, MARR FAMILY"/>
    <property type="match status" value="1"/>
</dbReference>
<dbReference type="PROSITE" id="PS50995">
    <property type="entry name" value="HTH_MARR_2"/>
    <property type="match status" value="1"/>
</dbReference>
<sequence>MLVQTTRAVELDLNERLRAELDSSLRPAHYAVFRHLDPAGSRITALAEAAGMTQQSMGELVTHLEGCGYVERQVDPADKRARLVMLTERGREALVVAAAGVADIERRLSRALGREGLTALRSLLARAGKTLTAEDDQPRRSR</sequence>
<dbReference type="InterPro" id="IPR036390">
    <property type="entry name" value="WH_DNA-bd_sf"/>
</dbReference>
<proteinExistence type="predicted"/>
<evidence type="ECO:0000256" key="3">
    <source>
        <dbReference type="ARBA" id="ARBA00023163"/>
    </source>
</evidence>
<dbReference type="Proteomes" id="UP000515512">
    <property type="component" value="Chromosome"/>
</dbReference>
<dbReference type="Pfam" id="PF12802">
    <property type="entry name" value="MarR_2"/>
    <property type="match status" value="1"/>
</dbReference>
<keyword evidence="3" id="KW-0804">Transcription</keyword>
<evidence type="ECO:0000313" key="6">
    <source>
        <dbReference type="Proteomes" id="UP000515512"/>
    </source>
</evidence>
<dbReference type="InterPro" id="IPR036388">
    <property type="entry name" value="WH-like_DNA-bd_sf"/>
</dbReference>
<dbReference type="GO" id="GO:0003700">
    <property type="term" value="F:DNA-binding transcription factor activity"/>
    <property type="evidence" value="ECO:0007669"/>
    <property type="project" value="InterPro"/>
</dbReference>
<dbReference type="PROSITE" id="PS01117">
    <property type="entry name" value="HTH_MARR_1"/>
    <property type="match status" value="1"/>
</dbReference>
<dbReference type="PANTHER" id="PTHR33164:SF99">
    <property type="entry name" value="MARR FAMILY REGULATORY PROTEIN"/>
    <property type="match status" value="1"/>
</dbReference>
<dbReference type="KEGG" id="nhu:H0264_16845"/>
<accession>A0A7D6VPL9</accession>
<keyword evidence="2" id="KW-0238">DNA-binding</keyword>
<evidence type="ECO:0000256" key="2">
    <source>
        <dbReference type="ARBA" id="ARBA00023125"/>
    </source>
</evidence>
<dbReference type="SMART" id="SM00347">
    <property type="entry name" value="HTH_MARR"/>
    <property type="match status" value="1"/>
</dbReference>
<dbReference type="EMBL" id="CP059399">
    <property type="protein sequence ID" value="QLY34450.1"/>
    <property type="molecule type" value="Genomic_DNA"/>
</dbReference>
<name>A0A7D6VPL9_9NOCA</name>
<dbReference type="Gene3D" id="1.10.10.10">
    <property type="entry name" value="Winged helix-like DNA-binding domain superfamily/Winged helix DNA-binding domain"/>
    <property type="match status" value="1"/>
</dbReference>
<dbReference type="InterPro" id="IPR039422">
    <property type="entry name" value="MarR/SlyA-like"/>
</dbReference>
<organism evidence="5 6">
    <name type="scientific">Nocardia huaxiensis</name>
    <dbReference type="NCBI Taxonomy" id="2755382"/>
    <lineage>
        <taxon>Bacteria</taxon>
        <taxon>Bacillati</taxon>
        <taxon>Actinomycetota</taxon>
        <taxon>Actinomycetes</taxon>
        <taxon>Mycobacteriales</taxon>
        <taxon>Nocardiaceae</taxon>
        <taxon>Nocardia</taxon>
    </lineage>
</organism>